<keyword evidence="10" id="KW-0863">Zinc-finger</keyword>
<dbReference type="GO" id="GO:0003887">
    <property type="term" value="F:DNA-directed DNA polymerase activity"/>
    <property type="evidence" value="ECO:0007669"/>
    <property type="project" value="UniProtKB-EC"/>
</dbReference>
<comment type="subcellular location">
    <subcellularLocation>
        <location evidence="3">Nucleus</location>
    </subcellularLocation>
</comment>
<dbReference type="GO" id="GO:0005657">
    <property type="term" value="C:replication fork"/>
    <property type="evidence" value="ECO:0007669"/>
    <property type="project" value="TreeGrafter"/>
</dbReference>
<dbReference type="Pfam" id="PF11799">
    <property type="entry name" value="IMS_C"/>
    <property type="match status" value="1"/>
</dbReference>
<dbReference type="InterPro" id="IPR017961">
    <property type="entry name" value="DNA_pol_Y-fam_little_finger"/>
</dbReference>
<dbReference type="PANTHER" id="PTHR45873:SF1">
    <property type="entry name" value="DNA POLYMERASE ETA"/>
    <property type="match status" value="1"/>
</dbReference>
<feature type="domain" description="UmuC" evidence="19">
    <location>
        <begin position="11"/>
        <end position="208"/>
    </location>
</feature>
<evidence type="ECO:0000256" key="1">
    <source>
        <dbReference type="ARBA" id="ARBA00001936"/>
    </source>
</evidence>
<evidence type="ECO:0000256" key="13">
    <source>
        <dbReference type="ARBA" id="ARBA00022843"/>
    </source>
</evidence>
<evidence type="ECO:0000256" key="4">
    <source>
        <dbReference type="ARBA" id="ARBA00010945"/>
    </source>
</evidence>
<dbReference type="Pfam" id="PF21704">
    <property type="entry name" value="POLH-Rev1_HhH"/>
    <property type="match status" value="1"/>
</dbReference>
<feature type="region of interest" description="Disordered" evidence="18">
    <location>
        <begin position="753"/>
        <end position="773"/>
    </location>
</feature>
<dbReference type="SUPFAM" id="SSF56672">
    <property type="entry name" value="DNA/RNA polymerases"/>
    <property type="match status" value="1"/>
</dbReference>
<dbReference type="SUPFAM" id="SSF100879">
    <property type="entry name" value="Lesion bypass DNA polymerase (Y-family), little finger domain"/>
    <property type="match status" value="1"/>
</dbReference>
<keyword evidence="23" id="KW-1185">Reference proteome</keyword>
<dbReference type="Pfam" id="PF00817">
    <property type="entry name" value="IMS"/>
    <property type="match status" value="1"/>
</dbReference>
<dbReference type="InterPro" id="IPR001126">
    <property type="entry name" value="UmuC"/>
</dbReference>
<dbReference type="OrthoDB" id="5723at2759"/>
<feature type="domain" description="UBZ3-type" evidence="21">
    <location>
        <begin position="568"/>
        <end position="595"/>
    </location>
</feature>
<evidence type="ECO:0000256" key="10">
    <source>
        <dbReference type="ARBA" id="ARBA00022771"/>
    </source>
</evidence>
<keyword evidence="11" id="KW-0862">Zinc</keyword>
<keyword evidence="9" id="KW-0227">DNA damage</keyword>
<evidence type="ECO:0000256" key="6">
    <source>
        <dbReference type="ARBA" id="ARBA00022679"/>
    </source>
</evidence>
<evidence type="ECO:0000259" key="19">
    <source>
        <dbReference type="Pfam" id="PF00817"/>
    </source>
</evidence>
<evidence type="ECO:0000256" key="15">
    <source>
        <dbReference type="ARBA" id="ARBA00023242"/>
    </source>
</evidence>
<keyword evidence="12" id="KW-0460">Magnesium</keyword>
<dbReference type="InterPro" id="IPR052230">
    <property type="entry name" value="DNA_polymerase_eta"/>
</dbReference>
<dbReference type="GO" id="GO:0005634">
    <property type="term" value="C:nucleus"/>
    <property type="evidence" value="ECO:0007669"/>
    <property type="project" value="UniProtKB-SubCell"/>
</dbReference>
<protein>
    <recommendedName>
        <fullName evidence="16">DNA polymerase eta</fullName>
        <ecNumber evidence="5">2.7.7.7</ecNumber>
    </recommendedName>
</protein>
<feature type="compositionally biased region" description="Polar residues" evidence="18">
    <location>
        <begin position="753"/>
        <end position="763"/>
    </location>
</feature>
<gene>
    <name evidence="22" type="ORF">MELIAE_LOCUS9041</name>
</gene>
<evidence type="ECO:0000313" key="22">
    <source>
        <dbReference type="EMBL" id="CAH0558795.1"/>
    </source>
</evidence>
<keyword evidence="8" id="KW-0479">Metal-binding</keyword>
<name>A0A9P0FJ54_BRAAE</name>
<organism evidence="22 23">
    <name type="scientific">Brassicogethes aeneus</name>
    <name type="common">Rape pollen beetle</name>
    <name type="synonym">Meligethes aeneus</name>
    <dbReference type="NCBI Taxonomy" id="1431903"/>
    <lineage>
        <taxon>Eukaryota</taxon>
        <taxon>Metazoa</taxon>
        <taxon>Ecdysozoa</taxon>
        <taxon>Arthropoda</taxon>
        <taxon>Hexapoda</taxon>
        <taxon>Insecta</taxon>
        <taxon>Pterygota</taxon>
        <taxon>Neoptera</taxon>
        <taxon>Endopterygota</taxon>
        <taxon>Coleoptera</taxon>
        <taxon>Polyphaga</taxon>
        <taxon>Cucujiformia</taxon>
        <taxon>Nitidulidae</taxon>
        <taxon>Meligethinae</taxon>
        <taxon>Brassicogethes</taxon>
    </lineage>
</organism>
<evidence type="ECO:0000256" key="8">
    <source>
        <dbReference type="ARBA" id="ARBA00022723"/>
    </source>
</evidence>
<evidence type="ECO:0000256" key="3">
    <source>
        <dbReference type="ARBA" id="ARBA00004123"/>
    </source>
</evidence>
<evidence type="ECO:0000259" key="21">
    <source>
        <dbReference type="Pfam" id="PF18439"/>
    </source>
</evidence>
<keyword evidence="15" id="KW-0539">Nucleus</keyword>
<dbReference type="InterPro" id="IPR041298">
    <property type="entry name" value="UBZ3"/>
</dbReference>
<dbReference type="GO" id="GO:0042276">
    <property type="term" value="P:error-prone translesion synthesis"/>
    <property type="evidence" value="ECO:0007669"/>
    <property type="project" value="TreeGrafter"/>
</dbReference>
<comment type="cofactor">
    <cofactor evidence="1">
        <name>Mn(2+)</name>
        <dbReference type="ChEBI" id="CHEBI:29035"/>
    </cofactor>
</comment>
<dbReference type="GO" id="GO:0008270">
    <property type="term" value="F:zinc ion binding"/>
    <property type="evidence" value="ECO:0007669"/>
    <property type="project" value="UniProtKB-KW"/>
</dbReference>
<dbReference type="PANTHER" id="PTHR45873">
    <property type="entry name" value="DNA POLYMERASE ETA"/>
    <property type="match status" value="1"/>
</dbReference>
<evidence type="ECO:0000256" key="17">
    <source>
        <dbReference type="ARBA" id="ARBA00049244"/>
    </source>
</evidence>
<evidence type="ECO:0000256" key="2">
    <source>
        <dbReference type="ARBA" id="ARBA00001946"/>
    </source>
</evidence>
<evidence type="ECO:0000256" key="11">
    <source>
        <dbReference type="ARBA" id="ARBA00022833"/>
    </source>
</evidence>
<sequence>MSHTERVVILVDMDCFYCQVEEKLDPRLESLPIAVVQYNAWRGGGIIAVNYPARDKGVTRHMRGEDARAVCPEIQLVKVPNVRGKADLTKYREAGKRVAEVLQAFTPLLQRASVDEAYLDITKLVKKRIEEDPEQISKDKMKNTHIVGFKTEDFLINSYKDKIYNDKNFNLAMGGLIAEEIRAAVLEKTGYKCSAGIAHNKILAKLVAGLHKPNQQTIIPQDSIPQLYETLSIKKIKNLGGKFGNMLSEKLNIENMGQLSQFSHKDLSKHFDEKTTNWLYNIARGIDSEPVTTRLVPKSIGCCKRFPGKNCLILPEDVDHWIGELAQEIAERLEQDFEENNRRAKQIIVSFTQKINFKDVTSSRTQSLTSYDFKKVKQIGMDVLNRHCLKSDGNYHILFLGLNVGNFEDNKNVSKITSFFKNGTENVKNPEIVDSKVTKIFFKAFQGPSCSTKEQIQEDIITNEETEKADNKEDNVSIYSVSTVDLEEDIDNFIYYDDVFCKKDDLNKSENPSPRKDRPGSFFKRYFHKPEERNFDTSKIFEEESSEEENYENNITEPEENNGFKHFQFCAECNKKIPDNEYQSHIDFHFAVKVSDDKVSENTQNNTVQKCSIQNMLKNVNSHNELIDLSNVEKCPDCNKLIPLSEVQSHKDYHFALKLVKEESHIYKTKPSILNTEKYTTATKTKNKKVEKSNKNLKRKVSEIKSNISLKSFFKTEDLNNDNSTICSTCCKRIKLEDFGSHVDFHEARKLHNQLNSTPTTPSKKVEKPNTSKGIVSYFKP</sequence>
<evidence type="ECO:0000256" key="9">
    <source>
        <dbReference type="ARBA" id="ARBA00022763"/>
    </source>
</evidence>
<keyword evidence="7" id="KW-0548">Nucleotidyltransferase</keyword>
<evidence type="ECO:0000259" key="20">
    <source>
        <dbReference type="Pfam" id="PF11799"/>
    </source>
</evidence>
<dbReference type="GO" id="GO:0003684">
    <property type="term" value="F:damaged DNA binding"/>
    <property type="evidence" value="ECO:0007669"/>
    <property type="project" value="InterPro"/>
</dbReference>
<dbReference type="FunFam" id="1.10.150.20:FF:000014">
    <property type="entry name" value="Polymerase (DNA directed), eta"/>
    <property type="match status" value="1"/>
</dbReference>
<comment type="cofactor">
    <cofactor evidence="2">
        <name>Mg(2+)</name>
        <dbReference type="ChEBI" id="CHEBI:18420"/>
    </cofactor>
</comment>
<dbReference type="Gene3D" id="3.30.1490.100">
    <property type="entry name" value="DNA polymerase, Y-family, little finger domain"/>
    <property type="match status" value="1"/>
</dbReference>
<evidence type="ECO:0000256" key="12">
    <source>
        <dbReference type="ARBA" id="ARBA00022842"/>
    </source>
</evidence>
<comment type="similarity">
    <text evidence="4">Belongs to the DNA polymerase type-Y family.</text>
</comment>
<evidence type="ECO:0000256" key="14">
    <source>
        <dbReference type="ARBA" id="ARBA00023204"/>
    </source>
</evidence>
<evidence type="ECO:0000256" key="5">
    <source>
        <dbReference type="ARBA" id="ARBA00012417"/>
    </source>
</evidence>
<dbReference type="InterPro" id="IPR043128">
    <property type="entry name" value="Rev_trsase/Diguanyl_cyclase"/>
</dbReference>
<dbReference type="Gene3D" id="1.10.150.20">
    <property type="entry name" value="5' to 3' exonuclease, C-terminal subdomain"/>
    <property type="match status" value="1"/>
</dbReference>
<dbReference type="InterPro" id="IPR036775">
    <property type="entry name" value="DNA_pol_Y-fam_lit_finger_sf"/>
</dbReference>
<dbReference type="Proteomes" id="UP001154078">
    <property type="component" value="Chromosome 6"/>
</dbReference>
<dbReference type="EMBL" id="OV121137">
    <property type="protein sequence ID" value="CAH0558795.1"/>
    <property type="molecule type" value="Genomic_DNA"/>
</dbReference>
<comment type="catalytic activity">
    <reaction evidence="17">
        <text>DNA(n) + a 2'-deoxyribonucleoside 5'-triphosphate = DNA(n+1) + diphosphate</text>
        <dbReference type="Rhea" id="RHEA:22508"/>
        <dbReference type="Rhea" id="RHEA-COMP:17339"/>
        <dbReference type="Rhea" id="RHEA-COMP:17340"/>
        <dbReference type="ChEBI" id="CHEBI:33019"/>
        <dbReference type="ChEBI" id="CHEBI:61560"/>
        <dbReference type="ChEBI" id="CHEBI:173112"/>
        <dbReference type="EC" id="2.7.7.7"/>
    </reaction>
</comment>
<dbReference type="Pfam" id="PF18439">
    <property type="entry name" value="zf_UBZ"/>
    <property type="match status" value="2"/>
</dbReference>
<proteinExistence type="inferred from homology"/>
<keyword evidence="6" id="KW-0808">Transferase</keyword>
<dbReference type="GO" id="GO:0006281">
    <property type="term" value="P:DNA repair"/>
    <property type="evidence" value="ECO:0007669"/>
    <property type="project" value="UniProtKB-KW"/>
</dbReference>
<keyword evidence="13" id="KW-0832">Ubl conjugation</keyword>
<evidence type="ECO:0000256" key="18">
    <source>
        <dbReference type="SAM" id="MobiDB-lite"/>
    </source>
</evidence>
<evidence type="ECO:0000256" key="7">
    <source>
        <dbReference type="ARBA" id="ARBA00022695"/>
    </source>
</evidence>
<dbReference type="Gene3D" id="3.30.70.270">
    <property type="match status" value="1"/>
</dbReference>
<evidence type="ECO:0000256" key="16">
    <source>
        <dbReference type="ARBA" id="ARBA00044975"/>
    </source>
</evidence>
<reference evidence="22" key="1">
    <citation type="submission" date="2021-12" db="EMBL/GenBank/DDBJ databases">
        <authorList>
            <person name="King R."/>
        </authorList>
    </citation>
    <scope>NUCLEOTIDE SEQUENCE</scope>
</reference>
<keyword evidence="14" id="KW-0234">DNA repair</keyword>
<dbReference type="PIRSF" id="PIRSF036603">
    <property type="entry name" value="DPol_eta"/>
    <property type="match status" value="1"/>
</dbReference>
<dbReference type="Gene3D" id="3.40.1170.60">
    <property type="match status" value="1"/>
</dbReference>
<dbReference type="EC" id="2.7.7.7" evidence="5"/>
<evidence type="ECO:0000313" key="23">
    <source>
        <dbReference type="Proteomes" id="UP001154078"/>
    </source>
</evidence>
<feature type="domain" description="DNA polymerase Y-family little finger" evidence="20">
    <location>
        <begin position="297"/>
        <end position="413"/>
    </location>
</feature>
<dbReference type="InterPro" id="IPR043502">
    <property type="entry name" value="DNA/RNA_pol_sf"/>
</dbReference>
<dbReference type="AlphaFoldDB" id="A0A9P0FJ54"/>
<dbReference type="FunFam" id="3.30.1490.100:FF:000007">
    <property type="entry name" value="DNA polymerase eta"/>
    <property type="match status" value="1"/>
</dbReference>
<dbReference type="FunFam" id="3.40.1170.60:FF:000003">
    <property type="entry name" value="DNA polymerase eta"/>
    <property type="match status" value="1"/>
</dbReference>
<dbReference type="GO" id="GO:0009411">
    <property type="term" value="P:response to UV"/>
    <property type="evidence" value="ECO:0007669"/>
    <property type="project" value="UniProtKB-ARBA"/>
</dbReference>
<feature type="domain" description="UBZ3-type" evidence="21">
    <location>
        <begin position="634"/>
        <end position="661"/>
    </location>
</feature>
<accession>A0A9P0FJ54</accession>
<dbReference type="GO" id="GO:0035861">
    <property type="term" value="C:site of double-strand break"/>
    <property type="evidence" value="ECO:0007669"/>
    <property type="project" value="TreeGrafter"/>
</dbReference>